<organism evidence="2">
    <name type="scientific">Triatoma infestans</name>
    <name type="common">Assassin bug</name>
    <dbReference type="NCBI Taxonomy" id="30076"/>
    <lineage>
        <taxon>Eukaryota</taxon>
        <taxon>Metazoa</taxon>
        <taxon>Ecdysozoa</taxon>
        <taxon>Arthropoda</taxon>
        <taxon>Hexapoda</taxon>
        <taxon>Insecta</taxon>
        <taxon>Pterygota</taxon>
        <taxon>Neoptera</taxon>
        <taxon>Paraneoptera</taxon>
        <taxon>Hemiptera</taxon>
        <taxon>Heteroptera</taxon>
        <taxon>Panheteroptera</taxon>
        <taxon>Cimicomorpha</taxon>
        <taxon>Reduviidae</taxon>
        <taxon>Triatominae</taxon>
        <taxon>Triatoma</taxon>
    </lineage>
</organism>
<name>A0A023EXF9_TRIIF</name>
<keyword evidence="1" id="KW-0812">Transmembrane</keyword>
<feature type="transmembrane region" description="Helical" evidence="1">
    <location>
        <begin position="67"/>
        <end position="88"/>
    </location>
</feature>
<feature type="transmembrane region" description="Helical" evidence="1">
    <location>
        <begin position="212"/>
        <end position="232"/>
    </location>
</feature>
<evidence type="ECO:0000256" key="1">
    <source>
        <dbReference type="SAM" id="Phobius"/>
    </source>
</evidence>
<feature type="non-terminal residue" evidence="2">
    <location>
        <position position="1"/>
    </location>
</feature>
<feature type="transmembrane region" description="Helical" evidence="1">
    <location>
        <begin position="5"/>
        <end position="26"/>
    </location>
</feature>
<accession>A0A023EXF9</accession>
<protein>
    <submittedName>
        <fullName evidence="2">Putative conserved plasma membrane protein</fullName>
    </submittedName>
</protein>
<feature type="transmembrane region" description="Helical" evidence="1">
    <location>
        <begin position="119"/>
        <end position="141"/>
    </location>
</feature>
<dbReference type="AlphaFoldDB" id="A0A023EXF9"/>
<keyword evidence="1" id="KW-0472">Membrane</keyword>
<evidence type="ECO:0000313" key="2">
    <source>
        <dbReference type="EMBL" id="JAC13933.1"/>
    </source>
</evidence>
<reference evidence="2" key="1">
    <citation type="journal article" date="2014" name="PLoS Negl. Trop. Dis.">
        <title>An updated insight into the Sialotranscriptome of Triatoma infestans: developmental stage and geographic variations.</title>
        <authorList>
            <person name="Schwarz A."/>
            <person name="Medrano-Mercado N."/>
            <person name="Schaub G.A."/>
            <person name="Struchiner C.J."/>
            <person name="Bargues M.D."/>
            <person name="Levy M.Z."/>
            <person name="Ribeiro J.M."/>
        </authorList>
    </citation>
    <scope>NUCLEOTIDE SEQUENCE</scope>
    <source>
        <strain evidence="2">Chile</strain>
        <tissue evidence="2">Salivary glands</tissue>
    </source>
</reference>
<proteinExistence type="evidence at transcript level"/>
<dbReference type="EMBL" id="GBBI01004779">
    <property type="protein sequence ID" value="JAC13933.1"/>
    <property type="molecule type" value="mRNA"/>
</dbReference>
<sequence>LFLLYLCATVSSLTSLISTIIVWFYWKNTLNTCHIYELDQQRSCGCILYGKWGVEYFRGGDKSYCQFVGLAPVIVIVWSGIVAMYHGYRAHCSIKPSKVTLISKDGVQVINPQVWSRPVIIISFIMCIIVTILIFSIGVVLSDGYVKTCQEYKKNVAKQLSANGNLANLVFDRFSCGTVIDFLDYLQPDPDFLELKYRRGNWILHTDLSLTLAIWSTWFTLGLYLSIMLLTFKCTRVTKHSAVLNTDL</sequence>
<keyword evidence="1" id="KW-1133">Transmembrane helix</keyword>